<dbReference type="CDD" id="cd18873">
    <property type="entry name" value="NUDIX_NadM_like"/>
    <property type="match status" value="1"/>
</dbReference>
<dbReference type="Gene3D" id="1.10.10.10">
    <property type="entry name" value="Winged helix-like DNA-binding domain superfamily/Winged helix DNA-binding domain"/>
    <property type="match status" value="1"/>
</dbReference>
<keyword evidence="4" id="KW-1185">Reference proteome</keyword>
<dbReference type="InterPro" id="IPR054105">
    <property type="entry name" value="WHD_NrtR"/>
</dbReference>
<dbReference type="PANTHER" id="PTHR43736:SF4">
    <property type="entry name" value="SLR1690 PROTEIN"/>
    <property type="match status" value="1"/>
</dbReference>
<dbReference type="Pfam" id="PF21906">
    <property type="entry name" value="WHD_NrtR"/>
    <property type="match status" value="1"/>
</dbReference>
<dbReference type="EMBL" id="FMZC01000005">
    <property type="protein sequence ID" value="SDD26682.1"/>
    <property type="molecule type" value="Genomic_DNA"/>
</dbReference>
<dbReference type="PANTHER" id="PTHR43736">
    <property type="entry name" value="ADP-RIBOSE PYROPHOSPHATASE"/>
    <property type="match status" value="1"/>
</dbReference>
<reference evidence="3 4" key="1">
    <citation type="submission" date="2016-10" db="EMBL/GenBank/DDBJ databases">
        <authorList>
            <person name="de Groot N.N."/>
        </authorList>
    </citation>
    <scope>NUCLEOTIDE SEQUENCE [LARGE SCALE GENOMIC DNA]</scope>
    <source>
        <strain evidence="3 4">DSM 16619</strain>
    </source>
</reference>
<accession>A0A1G6TC22</accession>
<dbReference type="InterPro" id="IPR036390">
    <property type="entry name" value="WH_DNA-bd_sf"/>
</dbReference>
<evidence type="ECO:0000259" key="1">
    <source>
        <dbReference type="Pfam" id="PF00293"/>
    </source>
</evidence>
<feature type="domain" description="NrtR DNA-binding winged helix" evidence="2">
    <location>
        <begin position="152"/>
        <end position="212"/>
    </location>
</feature>
<sequence>MSANAPPAIICTVDTVLLTLQGGALHVLLVRRDKAPYAGAWALPGGYIHAQDDADTQASAARVLRDKAGLQSPYLEQLATFSGLARDPRGWSLAVAYCALVPLEALGGLPPRQGVKLVPVDALPSLPFDHRAMVDAALARVRSKSLYSSLPVHLCGESFTLPQLQTVYEAVLGEAINKVSFRRKMEELGMLEPVPGGMVQGGAHRPAQLYRLRPAFRRTLALSARGL</sequence>
<dbReference type="InterPro" id="IPR036388">
    <property type="entry name" value="WH-like_DNA-bd_sf"/>
</dbReference>
<proteinExistence type="predicted"/>
<organism evidence="3 4">
    <name type="scientific">Paracidovorax valerianellae</name>
    <dbReference type="NCBI Taxonomy" id="187868"/>
    <lineage>
        <taxon>Bacteria</taxon>
        <taxon>Pseudomonadati</taxon>
        <taxon>Pseudomonadota</taxon>
        <taxon>Betaproteobacteria</taxon>
        <taxon>Burkholderiales</taxon>
        <taxon>Comamonadaceae</taxon>
        <taxon>Paracidovorax</taxon>
    </lineage>
</organism>
<dbReference type="AlphaFoldDB" id="A0A1G6TC22"/>
<dbReference type="InterPro" id="IPR000086">
    <property type="entry name" value="NUDIX_hydrolase_dom"/>
</dbReference>
<dbReference type="STRING" id="187868.SAMN05192589_105118"/>
<evidence type="ECO:0000313" key="3">
    <source>
        <dbReference type="EMBL" id="SDD26682.1"/>
    </source>
</evidence>
<gene>
    <name evidence="3" type="ORF">SAMN05192589_105118</name>
</gene>
<dbReference type="OrthoDB" id="5417595at2"/>
<evidence type="ECO:0000313" key="4">
    <source>
        <dbReference type="Proteomes" id="UP000198781"/>
    </source>
</evidence>
<dbReference type="SUPFAM" id="SSF55811">
    <property type="entry name" value="Nudix"/>
    <property type="match status" value="1"/>
</dbReference>
<dbReference type="RefSeq" id="WP_092743323.1">
    <property type="nucleotide sequence ID" value="NZ_FMZC01000005.1"/>
</dbReference>
<name>A0A1G6TC22_9BURK</name>
<dbReference type="InterPro" id="IPR015797">
    <property type="entry name" value="NUDIX_hydrolase-like_dom_sf"/>
</dbReference>
<dbReference type="Proteomes" id="UP000198781">
    <property type="component" value="Unassembled WGS sequence"/>
</dbReference>
<dbReference type="GO" id="GO:0003824">
    <property type="term" value="F:catalytic activity"/>
    <property type="evidence" value="ECO:0007669"/>
    <property type="project" value="UniProtKB-ARBA"/>
</dbReference>
<evidence type="ECO:0000259" key="2">
    <source>
        <dbReference type="Pfam" id="PF21906"/>
    </source>
</evidence>
<dbReference type="SUPFAM" id="SSF46785">
    <property type="entry name" value="Winged helix' DNA-binding domain"/>
    <property type="match status" value="1"/>
</dbReference>
<protein>
    <submittedName>
        <fullName evidence="3">8-oxo-dGTP diphosphatase</fullName>
    </submittedName>
</protein>
<dbReference type="Pfam" id="PF00293">
    <property type="entry name" value="NUDIX"/>
    <property type="match status" value="1"/>
</dbReference>
<feature type="domain" description="Nudix hydrolase" evidence="1">
    <location>
        <begin position="17"/>
        <end position="131"/>
    </location>
</feature>
<dbReference type="Gene3D" id="3.90.79.10">
    <property type="entry name" value="Nucleoside Triphosphate Pyrophosphohydrolase"/>
    <property type="match status" value="1"/>
</dbReference>